<keyword evidence="4 7" id="KW-0812">Transmembrane</keyword>
<feature type="transmembrane region" description="Helical" evidence="7">
    <location>
        <begin position="160"/>
        <end position="180"/>
    </location>
</feature>
<feature type="domain" description="ABC transmembrane type-1" evidence="8">
    <location>
        <begin position="78"/>
        <end position="276"/>
    </location>
</feature>
<evidence type="ECO:0000256" key="4">
    <source>
        <dbReference type="ARBA" id="ARBA00022692"/>
    </source>
</evidence>
<evidence type="ECO:0000256" key="2">
    <source>
        <dbReference type="ARBA" id="ARBA00022448"/>
    </source>
</evidence>
<evidence type="ECO:0000256" key="1">
    <source>
        <dbReference type="ARBA" id="ARBA00004651"/>
    </source>
</evidence>
<comment type="similarity">
    <text evidence="7">Belongs to the binding-protein-dependent transport system permease family.</text>
</comment>
<dbReference type="PROSITE" id="PS50928">
    <property type="entry name" value="ABC_TM1"/>
    <property type="match status" value="1"/>
</dbReference>
<reference evidence="9 10" key="1">
    <citation type="journal article" date="2018" name="J. Microbiol.">
        <title>Bacillus spongiae sp. nov., isolated from sponge of Jeju Island.</title>
        <authorList>
            <person name="Lee G.E."/>
            <person name="Im W.T."/>
            <person name="Park J.S."/>
        </authorList>
    </citation>
    <scope>NUCLEOTIDE SEQUENCE [LARGE SCALE GENOMIC DNA]</scope>
    <source>
        <strain evidence="9 10">135PIL107-10</strain>
    </source>
</reference>
<evidence type="ECO:0000256" key="5">
    <source>
        <dbReference type="ARBA" id="ARBA00022989"/>
    </source>
</evidence>
<dbReference type="CDD" id="cd06261">
    <property type="entry name" value="TM_PBP2"/>
    <property type="match status" value="1"/>
</dbReference>
<dbReference type="InterPro" id="IPR000515">
    <property type="entry name" value="MetI-like"/>
</dbReference>
<feature type="transmembrane region" description="Helical" evidence="7">
    <location>
        <begin position="7"/>
        <end position="31"/>
    </location>
</feature>
<feature type="transmembrane region" description="Helical" evidence="7">
    <location>
        <begin position="257"/>
        <end position="276"/>
    </location>
</feature>
<dbReference type="Gene3D" id="1.10.3720.10">
    <property type="entry name" value="MetI-like"/>
    <property type="match status" value="1"/>
</dbReference>
<accession>A0ABU8HHL1</accession>
<dbReference type="Pfam" id="PF00528">
    <property type="entry name" value="BPD_transp_1"/>
    <property type="match status" value="1"/>
</dbReference>
<evidence type="ECO:0000256" key="6">
    <source>
        <dbReference type="ARBA" id="ARBA00023136"/>
    </source>
</evidence>
<sequence length="289" mass="33560">MYIINRFLTLIWKILSAFVATLLISCLPYLFDDFQLNMTNYFGHIIDLLQKVVLLGEFQYATGGDTFRPLFPTIFEALRQSLQLIVGSLLISGFVSIIIAIFVVNLKEKYIKIIQEILTYIQSIPDLFYIIGLQLFIVWLYKKTDIVFLNFASYGEEQAIFLPILCLSITPTMIITKLLINQMIEELHKNYAHLAKAKGVSSFNIIFVHILRNTVYSLFHYSKTIILFFLTNLLIVEYLFNIPGVMSFLLNYPFPDVFFISLLLLYYPIFLLFQLYELFVPSVIKKGEA</sequence>
<dbReference type="Proteomes" id="UP001312865">
    <property type="component" value="Unassembled WGS sequence"/>
</dbReference>
<proteinExistence type="inferred from homology"/>
<evidence type="ECO:0000313" key="9">
    <source>
        <dbReference type="EMBL" id="MEI5908651.1"/>
    </source>
</evidence>
<dbReference type="InterPro" id="IPR035906">
    <property type="entry name" value="MetI-like_sf"/>
</dbReference>
<comment type="caution">
    <text evidence="9">The sequence shown here is derived from an EMBL/GenBank/DDBJ whole genome shotgun (WGS) entry which is preliminary data.</text>
</comment>
<dbReference type="SUPFAM" id="SSF161098">
    <property type="entry name" value="MetI-like"/>
    <property type="match status" value="1"/>
</dbReference>
<evidence type="ECO:0000256" key="3">
    <source>
        <dbReference type="ARBA" id="ARBA00022475"/>
    </source>
</evidence>
<evidence type="ECO:0000313" key="10">
    <source>
        <dbReference type="Proteomes" id="UP001312865"/>
    </source>
</evidence>
<evidence type="ECO:0000256" key="7">
    <source>
        <dbReference type="RuleBase" id="RU363032"/>
    </source>
</evidence>
<keyword evidence="2 7" id="KW-0813">Transport</keyword>
<evidence type="ECO:0000259" key="8">
    <source>
        <dbReference type="PROSITE" id="PS50928"/>
    </source>
</evidence>
<keyword evidence="3" id="KW-1003">Cell membrane</keyword>
<dbReference type="PROSITE" id="PS51257">
    <property type="entry name" value="PROKAR_LIPOPROTEIN"/>
    <property type="match status" value="1"/>
</dbReference>
<feature type="transmembrane region" description="Helical" evidence="7">
    <location>
        <begin position="117"/>
        <end position="140"/>
    </location>
</feature>
<feature type="transmembrane region" description="Helical" evidence="7">
    <location>
        <begin position="225"/>
        <end position="250"/>
    </location>
</feature>
<gene>
    <name evidence="9" type="ORF">WAK64_16505</name>
</gene>
<dbReference type="EMBL" id="JBBAXC010000014">
    <property type="protein sequence ID" value="MEI5908651.1"/>
    <property type="molecule type" value="Genomic_DNA"/>
</dbReference>
<organism evidence="9 10">
    <name type="scientific">Bacillus spongiae</name>
    <dbReference type="NCBI Taxonomy" id="2683610"/>
    <lineage>
        <taxon>Bacteria</taxon>
        <taxon>Bacillati</taxon>
        <taxon>Bacillota</taxon>
        <taxon>Bacilli</taxon>
        <taxon>Bacillales</taxon>
        <taxon>Bacillaceae</taxon>
        <taxon>Bacillus</taxon>
    </lineage>
</organism>
<dbReference type="PANTHER" id="PTHR30465">
    <property type="entry name" value="INNER MEMBRANE ABC TRANSPORTER"/>
    <property type="match status" value="1"/>
</dbReference>
<name>A0ABU8HHL1_9BACI</name>
<feature type="transmembrane region" description="Helical" evidence="7">
    <location>
        <begin position="82"/>
        <end position="105"/>
    </location>
</feature>
<comment type="subcellular location">
    <subcellularLocation>
        <location evidence="1 7">Cell membrane</location>
        <topology evidence="1 7">Multi-pass membrane protein</topology>
    </subcellularLocation>
</comment>
<keyword evidence="10" id="KW-1185">Reference proteome</keyword>
<keyword evidence="5 7" id="KW-1133">Transmembrane helix</keyword>
<dbReference type="RefSeq" id="WP_336588096.1">
    <property type="nucleotide sequence ID" value="NZ_JBBAXC010000014.1"/>
</dbReference>
<dbReference type="PANTHER" id="PTHR30465:SF44">
    <property type="entry name" value="ABC-TYPE DIPEPTIDE_OLIGOPEPTIDE TRANSPORT SYSTEM, PERMEASE COMPONENT"/>
    <property type="match status" value="1"/>
</dbReference>
<keyword evidence="6 7" id="KW-0472">Membrane</keyword>
<protein>
    <submittedName>
        <fullName evidence="9">ABC transporter permease subunit</fullName>
    </submittedName>
</protein>